<sequence>MLNPMRNTKRNKNQPSVYVIIRIPINERKNTYQIQYSNVSSKLFLTRTADDPDT</sequence>
<keyword evidence="2" id="KW-1185">Reference proteome</keyword>
<accession>A0A369A8I7</accession>
<organism evidence="1 2">
    <name type="scientific">Schleiferia thermophila</name>
    <dbReference type="NCBI Taxonomy" id="884107"/>
    <lineage>
        <taxon>Bacteria</taxon>
        <taxon>Pseudomonadati</taxon>
        <taxon>Bacteroidota</taxon>
        <taxon>Flavobacteriia</taxon>
        <taxon>Flavobacteriales</taxon>
        <taxon>Schleiferiaceae</taxon>
        <taxon>Schleiferia</taxon>
    </lineage>
</organism>
<name>A0A369A8I7_9FLAO</name>
<dbReference type="Proteomes" id="UP000253517">
    <property type="component" value="Unassembled WGS sequence"/>
</dbReference>
<dbReference type="EMBL" id="QPJS01000001">
    <property type="protein sequence ID" value="RCX05441.1"/>
    <property type="molecule type" value="Genomic_DNA"/>
</dbReference>
<evidence type="ECO:0000313" key="1">
    <source>
        <dbReference type="EMBL" id="RCX05441.1"/>
    </source>
</evidence>
<reference evidence="1 2" key="1">
    <citation type="submission" date="2018-07" db="EMBL/GenBank/DDBJ databases">
        <title>Genomic Encyclopedia of Type Strains, Phase IV (KMG-IV): sequencing the most valuable type-strain genomes for metagenomic binning, comparative biology and taxonomic classification.</title>
        <authorList>
            <person name="Goeker M."/>
        </authorList>
    </citation>
    <scope>NUCLEOTIDE SEQUENCE [LARGE SCALE GENOMIC DNA]</scope>
    <source>
        <strain evidence="1 2">DSM 21410</strain>
    </source>
</reference>
<comment type="caution">
    <text evidence="1">The sequence shown here is derived from an EMBL/GenBank/DDBJ whole genome shotgun (WGS) entry which is preliminary data.</text>
</comment>
<gene>
    <name evidence="1" type="ORF">DES35_101726</name>
</gene>
<evidence type="ECO:0000313" key="2">
    <source>
        <dbReference type="Proteomes" id="UP000253517"/>
    </source>
</evidence>
<protein>
    <submittedName>
        <fullName evidence="1">Uncharacterized protein</fullName>
    </submittedName>
</protein>
<dbReference type="AlphaFoldDB" id="A0A369A8I7"/>
<proteinExistence type="predicted"/>